<evidence type="ECO:0000256" key="8">
    <source>
        <dbReference type="HAMAP-Rule" id="MF_01217"/>
    </source>
</evidence>
<dbReference type="RefSeq" id="WP_091811231.1">
    <property type="nucleotide sequence ID" value="NZ_FNNE01000001.1"/>
</dbReference>
<dbReference type="Proteomes" id="UP000199675">
    <property type="component" value="Unassembled WGS sequence"/>
</dbReference>
<keyword evidence="6 8" id="KW-0275">Fatty acid biosynthesis</keyword>
<comment type="similarity">
    <text evidence="8">Belongs to the acyl carrier protein (ACP) family.</text>
</comment>
<evidence type="ECO:0000256" key="7">
    <source>
        <dbReference type="ARBA" id="ARBA00024328"/>
    </source>
</evidence>
<dbReference type="GO" id="GO:0000035">
    <property type="term" value="F:acyl binding"/>
    <property type="evidence" value="ECO:0007669"/>
    <property type="project" value="TreeGrafter"/>
</dbReference>
<dbReference type="UniPathway" id="UPA00094"/>
<keyword evidence="4 8" id="KW-0276">Fatty acid metabolism</keyword>
<comment type="subcellular location">
    <subcellularLocation>
        <location evidence="8">Cytoplasm</location>
    </subcellularLocation>
</comment>
<dbReference type="STRING" id="488533.SAMN04487960_101373"/>
<dbReference type="PANTHER" id="PTHR20863:SF76">
    <property type="entry name" value="CARRIER DOMAIN-CONTAINING PROTEIN"/>
    <property type="match status" value="1"/>
</dbReference>
<reference evidence="12 13" key="1">
    <citation type="submission" date="2016-10" db="EMBL/GenBank/DDBJ databases">
        <authorList>
            <person name="de Groot N.N."/>
        </authorList>
    </citation>
    <scope>NUCLEOTIDE SEQUENCE [LARGE SCALE GENOMIC DNA]</scope>
    <source>
        <strain evidence="12 13">CGMCC 1.7059</strain>
    </source>
</reference>
<keyword evidence="2 8" id="KW-0444">Lipid biosynthesis</keyword>
<dbReference type="GO" id="GO:0000036">
    <property type="term" value="F:acyl carrier activity"/>
    <property type="evidence" value="ECO:0007669"/>
    <property type="project" value="UniProtKB-UniRule"/>
</dbReference>
<comment type="PTM">
    <text evidence="8">4'-phosphopantetheine is transferred from CoA to a specific serine of apo-ACP by AcpS. This modification is essential for activity because fatty acids are bound in thioester linkage to the sulfhydryl of the prosthetic group.</text>
</comment>
<dbReference type="InterPro" id="IPR006162">
    <property type="entry name" value="Ppantetheine_attach_site"/>
</dbReference>
<comment type="pathway">
    <text evidence="8 10">Lipid metabolism; fatty acid biosynthesis.</text>
</comment>
<proteinExistence type="inferred from homology"/>
<feature type="domain" description="Carrier" evidence="11">
    <location>
        <begin position="2"/>
        <end position="77"/>
    </location>
</feature>
<gene>
    <name evidence="8" type="primary">acpP</name>
    <name evidence="12" type="ORF">SAMN04487960_101373</name>
</gene>
<dbReference type="Pfam" id="PF00550">
    <property type="entry name" value="PP-binding"/>
    <property type="match status" value="1"/>
</dbReference>
<accession>A0A1H2QZU2</accession>
<dbReference type="HAMAP" id="MF_01217">
    <property type="entry name" value="Acyl_carrier"/>
    <property type="match status" value="1"/>
</dbReference>
<evidence type="ECO:0000256" key="3">
    <source>
        <dbReference type="ARBA" id="ARBA00022553"/>
    </source>
</evidence>
<keyword evidence="8" id="KW-0963">Cytoplasm</keyword>
<dbReference type="UniPathway" id="UPA00360"/>
<dbReference type="PROSITE" id="PS00012">
    <property type="entry name" value="PHOSPHOPANTETHEINE"/>
    <property type="match status" value="1"/>
</dbReference>
<dbReference type="InterPro" id="IPR003231">
    <property type="entry name" value="ACP"/>
</dbReference>
<dbReference type="GO" id="GO:0009245">
    <property type="term" value="P:lipid A biosynthetic process"/>
    <property type="evidence" value="ECO:0007669"/>
    <property type="project" value="TreeGrafter"/>
</dbReference>
<comment type="pathway">
    <text evidence="7">Glycolipid biosynthesis; KDO(2)-lipid A biosynthesis.</text>
</comment>
<evidence type="ECO:0000256" key="1">
    <source>
        <dbReference type="ARBA" id="ARBA00022450"/>
    </source>
</evidence>
<keyword evidence="5 8" id="KW-0443">Lipid metabolism</keyword>
<dbReference type="PANTHER" id="PTHR20863">
    <property type="entry name" value="ACYL CARRIER PROTEIN"/>
    <property type="match status" value="1"/>
</dbReference>
<evidence type="ECO:0000256" key="9">
    <source>
        <dbReference type="NCBIfam" id="TIGR00517"/>
    </source>
</evidence>
<dbReference type="GO" id="GO:0005829">
    <property type="term" value="C:cytosol"/>
    <property type="evidence" value="ECO:0007669"/>
    <property type="project" value="TreeGrafter"/>
</dbReference>
<dbReference type="InterPro" id="IPR009081">
    <property type="entry name" value="PP-bd_ACP"/>
</dbReference>
<sequence length="82" mass="9056">MNDQQQRIVTLIAEQLAVPATTISSTSRLVEDLGADSLDLVELTMALEERFALELTDDQADQLVTVGDVLRFMDHTEPRSPA</sequence>
<evidence type="ECO:0000313" key="13">
    <source>
        <dbReference type="Proteomes" id="UP000199675"/>
    </source>
</evidence>
<protein>
    <recommendedName>
        <fullName evidence="8 9">Acyl carrier protein</fullName>
        <shortName evidence="8">ACP</shortName>
    </recommendedName>
</protein>
<comment type="PTM">
    <text evidence="10">4'-phosphopantetheine is transferred from CoA to a specific serine of apo-ACP by acpS.</text>
</comment>
<comment type="function">
    <text evidence="8 10">Carrier of the growing fatty acid chain in fatty acid biosynthesis.</text>
</comment>
<organism evidence="12 13">
    <name type="scientific">Marinobacter mobilis</name>
    <dbReference type="NCBI Taxonomy" id="488533"/>
    <lineage>
        <taxon>Bacteria</taxon>
        <taxon>Pseudomonadati</taxon>
        <taxon>Pseudomonadota</taxon>
        <taxon>Gammaproteobacteria</taxon>
        <taxon>Pseudomonadales</taxon>
        <taxon>Marinobacteraceae</taxon>
        <taxon>Marinobacter</taxon>
    </lineage>
</organism>
<evidence type="ECO:0000256" key="6">
    <source>
        <dbReference type="ARBA" id="ARBA00023160"/>
    </source>
</evidence>
<dbReference type="AlphaFoldDB" id="A0A1H2QZU2"/>
<dbReference type="Gene3D" id="1.10.1200.10">
    <property type="entry name" value="ACP-like"/>
    <property type="match status" value="1"/>
</dbReference>
<name>A0A1H2QZU2_9GAMM</name>
<dbReference type="NCBIfam" id="TIGR00517">
    <property type="entry name" value="acyl_carrier"/>
    <property type="match status" value="1"/>
</dbReference>
<dbReference type="OrthoDB" id="9804551at2"/>
<keyword evidence="3 8" id="KW-0597">Phosphoprotein</keyword>
<keyword evidence="1 8" id="KW-0596">Phosphopantetheine</keyword>
<evidence type="ECO:0000256" key="4">
    <source>
        <dbReference type="ARBA" id="ARBA00022832"/>
    </source>
</evidence>
<evidence type="ECO:0000259" key="11">
    <source>
        <dbReference type="PROSITE" id="PS50075"/>
    </source>
</evidence>
<evidence type="ECO:0000313" key="12">
    <source>
        <dbReference type="EMBL" id="SDW12615.1"/>
    </source>
</evidence>
<dbReference type="InterPro" id="IPR036736">
    <property type="entry name" value="ACP-like_sf"/>
</dbReference>
<dbReference type="GO" id="GO:0016020">
    <property type="term" value="C:membrane"/>
    <property type="evidence" value="ECO:0007669"/>
    <property type="project" value="GOC"/>
</dbReference>
<dbReference type="PROSITE" id="PS50075">
    <property type="entry name" value="CARRIER"/>
    <property type="match status" value="1"/>
</dbReference>
<dbReference type="NCBIfam" id="NF002148">
    <property type="entry name" value="PRK00982.1-2"/>
    <property type="match status" value="1"/>
</dbReference>
<dbReference type="EMBL" id="FNNE01000001">
    <property type="protein sequence ID" value="SDW12615.1"/>
    <property type="molecule type" value="Genomic_DNA"/>
</dbReference>
<evidence type="ECO:0000256" key="10">
    <source>
        <dbReference type="RuleBase" id="RU003545"/>
    </source>
</evidence>
<dbReference type="GO" id="GO:0036104">
    <property type="term" value="P:Kdo2-lipid A biosynthetic process"/>
    <property type="evidence" value="ECO:0007669"/>
    <property type="project" value="UniProtKB-UniPathway"/>
</dbReference>
<evidence type="ECO:0000256" key="5">
    <source>
        <dbReference type="ARBA" id="ARBA00023098"/>
    </source>
</evidence>
<keyword evidence="13" id="KW-1185">Reference proteome</keyword>
<feature type="modified residue" description="O-(pantetheine 4'-phosphoryl)serine" evidence="8">
    <location>
        <position position="37"/>
    </location>
</feature>
<evidence type="ECO:0000256" key="2">
    <source>
        <dbReference type="ARBA" id="ARBA00022516"/>
    </source>
</evidence>
<dbReference type="SUPFAM" id="SSF47336">
    <property type="entry name" value="ACP-like"/>
    <property type="match status" value="1"/>
</dbReference>